<comment type="caution">
    <text evidence="2">The sequence shown here is derived from an EMBL/GenBank/DDBJ whole genome shotgun (WGS) entry which is preliminary data.</text>
</comment>
<dbReference type="eggNOG" id="COG2755">
    <property type="taxonomic scope" value="Bacteria"/>
</dbReference>
<organism evidence="2 3">
    <name type="scientific">Litchfieldella anticariensis (strain DSM 16096 / CECT 5854 / CIP 108499 / LMG 22089 / FP35)</name>
    <name type="common">Halomonas anticariensis</name>
    <dbReference type="NCBI Taxonomy" id="1121939"/>
    <lineage>
        <taxon>Bacteria</taxon>
        <taxon>Pseudomonadati</taxon>
        <taxon>Pseudomonadota</taxon>
        <taxon>Gammaproteobacteria</taxon>
        <taxon>Oceanospirillales</taxon>
        <taxon>Halomonadaceae</taxon>
        <taxon>Litchfieldella</taxon>
    </lineage>
</organism>
<proteinExistence type="predicted"/>
<dbReference type="PATRIC" id="fig|1121939.11.peg.3384"/>
<dbReference type="InterPro" id="IPR013830">
    <property type="entry name" value="SGNH_hydro"/>
</dbReference>
<evidence type="ECO:0000313" key="3">
    <source>
        <dbReference type="Proteomes" id="UP000014463"/>
    </source>
</evidence>
<dbReference type="STRING" id="1121939.L861_11595"/>
<sequence>MVKEFPVFLRIPRSPQRVAARLWLACLVWLCLVAAPVHADTRPTLLVMGDSLSAAYGIEQEQSWVHLLAERLGDDIRVINASISGETTSGGLSRLPELLRQHEPELVLLELGGNDGLRGLSPRQMHANLAKMIEASHEADAGVLLLGIDIPPNYGPAYREAFRNTYTELAETYNVPLVPFILENIALDESLMQGDGIHPTASAQPIILDNVWPKLETLLERHVDLSFNTQD</sequence>
<dbReference type="CDD" id="cd01822">
    <property type="entry name" value="Lysophospholipase_L1_like"/>
    <property type="match status" value="1"/>
</dbReference>
<dbReference type="PANTHER" id="PTHR30383:SF24">
    <property type="entry name" value="THIOESTERASE 1_PROTEASE 1_LYSOPHOSPHOLIPASE L1"/>
    <property type="match status" value="1"/>
</dbReference>
<keyword evidence="3" id="KW-1185">Reference proteome</keyword>
<dbReference type="PANTHER" id="PTHR30383">
    <property type="entry name" value="THIOESTERASE 1/PROTEASE 1/LYSOPHOSPHOLIPASE L1"/>
    <property type="match status" value="1"/>
</dbReference>
<reference evidence="2 3" key="1">
    <citation type="journal article" date="2013" name="Genome Announc.">
        <title>Draft genome sequence of the moderately halophilic gammaproteobacterium Halomonas anticariensis FP35.</title>
        <authorList>
            <person name="Tahrioui A."/>
            <person name="Quesada E."/>
            <person name="Llamas I."/>
        </authorList>
    </citation>
    <scope>NUCLEOTIDE SEQUENCE [LARGE SCALE GENOMIC DNA]</scope>
    <source>
        <strain evidence="3">DSM 16096 / CECT 5854 / LMG 22089 / FP35</strain>
    </source>
</reference>
<dbReference type="OrthoDB" id="9786188at2"/>
<name>S2L8Y6_LITA3</name>
<gene>
    <name evidence="2" type="ORF">L861_11595</name>
</gene>
<evidence type="ECO:0000313" key="2">
    <source>
        <dbReference type="EMBL" id="EPC01211.1"/>
    </source>
</evidence>
<accession>S2L8Y6</accession>
<dbReference type="EMBL" id="ASTJ01000036">
    <property type="protein sequence ID" value="EPC01211.1"/>
    <property type="molecule type" value="Genomic_DNA"/>
</dbReference>
<dbReference type="SUPFAM" id="SSF52266">
    <property type="entry name" value="SGNH hydrolase"/>
    <property type="match status" value="1"/>
</dbReference>
<dbReference type="GO" id="GO:0004622">
    <property type="term" value="F:phosphatidylcholine lysophospholipase activity"/>
    <property type="evidence" value="ECO:0007669"/>
    <property type="project" value="TreeGrafter"/>
</dbReference>
<dbReference type="RefSeq" id="WP_016417900.1">
    <property type="nucleotide sequence ID" value="NZ_AUAB01000025.1"/>
</dbReference>
<evidence type="ECO:0000259" key="1">
    <source>
        <dbReference type="Pfam" id="PF13472"/>
    </source>
</evidence>
<dbReference type="Gene3D" id="3.40.50.1110">
    <property type="entry name" value="SGNH hydrolase"/>
    <property type="match status" value="1"/>
</dbReference>
<dbReference type="InterPro" id="IPR051532">
    <property type="entry name" value="Ester_Hydrolysis_Enzymes"/>
</dbReference>
<feature type="domain" description="SGNH hydrolase-type esterase" evidence="1">
    <location>
        <begin position="47"/>
        <end position="202"/>
    </location>
</feature>
<dbReference type="Pfam" id="PF13472">
    <property type="entry name" value="Lipase_GDSL_2"/>
    <property type="match status" value="1"/>
</dbReference>
<dbReference type="Proteomes" id="UP000014463">
    <property type="component" value="Unassembled WGS sequence"/>
</dbReference>
<dbReference type="InterPro" id="IPR036514">
    <property type="entry name" value="SGNH_hydro_sf"/>
</dbReference>
<protein>
    <recommendedName>
        <fullName evidence="1">SGNH hydrolase-type esterase domain-containing protein</fullName>
    </recommendedName>
</protein>
<dbReference type="AlphaFoldDB" id="S2L8Y6"/>